<name>A0A9D4KYZ7_DREPO</name>
<protein>
    <submittedName>
        <fullName evidence="2">Uncharacterized protein</fullName>
    </submittedName>
</protein>
<dbReference type="AlphaFoldDB" id="A0A9D4KYZ7"/>
<comment type="caution">
    <text evidence="2">The sequence shown here is derived from an EMBL/GenBank/DDBJ whole genome shotgun (WGS) entry which is preliminary data.</text>
</comment>
<evidence type="ECO:0000256" key="1">
    <source>
        <dbReference type="SAM" id="MobiDB-lite"/>
    </source>
</evidence>
<feature type="region of interest" description="Disordered" evidence="1">
    <location>
        <begin position="1"/>
        <end position="34"/>
    </location>
</feature>
<reference evidence="2" key="2">
    <citation type="submission" date="2020-11" db="EMBL/GenBank/DDBJ databases">
        <authorList>
            <person name="McCartney M.A."/>
            <person name="Auch B."/>
            <person name="Kono T."/>
            <person name="Mallez S."/>
            <person name="Becker A."/>
            <person name="Gohl D.M."/>
            <person name="Silverstein K.A.T."/>
            <person name="Koren S."/>
            <person name="Bechman K.B."/>
            <person name="Herman A."/>
            <person name="Abrahante J.E."/>
            <person name="Garbe J."/>
        </authorList>
    </citation>
    <scope>NUCLEOTIDE SEQUENCE</scope>
    <source>
        <strain evidence="2">Duluth1</strain>
        <tissue evidence="2">Whole animal</tissue>
    </source>
</reference>
<gene>
    <name evidence="2" type="ORF">DPMN_090633</name>
</gene>
<sequence>MSSRQSSTLLDTPRVYNGAKRSPRQSQTVPDTPRRCQTLADSLRRCQEVCQTFFDVARHSQISTTLTRGLPDSLRRC</sequence>
<evidence type="ECO:0000313" key="3">
    <source>
        <dbReference type="Proteomes" id="UP000828390"/>
    </source>
</evidence>
<accession>A0A9D4KYZ7</accession>
<proteinExistence type="predicted"/>
<dbReference type="Proteomes" id="UP000828390">
    <property type="component" value="Unassembled WGS sequence"/>
</dbReference>
<reference evidence="2" key="1">
    <citation type="journal article" date="2019" name="bioRxiv">
        <title>The Genome of the Zebra Mussel, Dreissena polymorpha: A Resource for Invasive Species Research.</title>
        <authorList>
            <person name="McCartney M.A."/>
            <person name="Auch B."/>
            <person name="Kono T."/>
            <person name="Mallez S."/>
            <person name="Zhang Y."/>
            <person name="Obille A."/>
            <person name="Becker A."/>
            <person name="Abrahante J.E."/>
            <person name="Garbe J."/>
            <person name="Badalamenti J.P."/>
            <person name="Herman A."/>
            <person name="Mangelson H."/>
            <person name="Liachko I."/>
            <person name="Sullivan S."/>
            <person name="Sone E.D."/>
            <person name="Koren S."/>
            <person name="Silverstein K.A.T."/>
            <person name="Beckman K.B."/>
            <person name="Gohl D.M."/>
        </authorList>
    </citation>
    <scope>NUCLEOTIDE SEQUENCE</scope>
    <source>
        <strain evidence="2">Duluth1</strain>
        <tissue evidence="2">Whole animal</tissue>
    </source>
</reference>
<organism evidence="2 3">
    <name type="scientific">Dreissena polymorpha</name>
    <name type="common">Zebra mussel</name>
    <name type="synonym">Mytilus polymorpha</name>
    <dbReference type="NCBI Taxonomy" id="45954"/>
    <lineage>
        <taxon>Eukaryota</taxon>
        <taxon>Metazoa</taxon>
        <taxon>Spiralia</taxon>
        <taxon>Lophotrochozoa</taxon>
        <taxon>Mollusca</taxon>
        <taxon>Bivalvia</taxon>
        <taxon>Autobranchia</taxon>
        <taxon>Heteroconchia</taxon>
        <taxon>Euheterodonta</taxon>
        <taxon>Imparidentia</taxon>
        <taxon>Neoheterodontei</taxon>
        <taxon>Myida</taxon>
        <taxon>Dreissenoidea</taxon>
        <taxon>Dreissenidae</taxon>
        <taxon>Dreissena</taxon>
    </lineage>
</organism>
<keyword evidence="3" id="KW-1185">Reference proteome</keyword>
<dbReference type="EMBL" id="JAIWYP010000003">
    <property type="protein sequence ID" value="KAH3848274.1"/>
    <property type="molecule type" value="Genomic_DNA"/>
</dbReference>
<feature type="compositionally biased region" description="Polar residues" evidence="1">
    <location>
        <begin position="1"/>
        <end position="10"/>
    </location>
</feature>
<evidence type="ECO:0000313" key="2">
    <source>
        <dbReference type="EMBL" id="KAH3848274.1"/>
    </source>
</evidence>